<dbReference type="PROSITE" id="PS51134">
    <property type="entry name" value="ZF_TFIIB"/>
    <property type="match status" value="2"/>
</dbReference>
<dbReference type="GO" id="GO:0017025">
    <property type="term" value="F:TBP-class protein binding"/>
    <property type="evidence" value="ECO:0007669"/>
    <property type="project" value="InterPro"/>
</dbReference>
<dbReference type="Pfam" id="PF08271">
    <property type="entry name" value="Zn_Ribbon_TF"/>
    <property type="match status" value="2"/>
</dbReference>
<dbReference type="Gene3D" id="2.20.25.10">
    <property type="match status" value="2"/>
</dbReference>
<feature type="region of interest" description="Disordered" evidence="12">
    <location>
        <begin position="1030"/>
        <end position="1053"/>
    </location>
</feature>
<dbReference type="GO" id="GO:0001006">
    <property type="term" value="F:RNA polymerase III type 3 promoter sequence-specific DNA binding"/>
    <property type="evidence" value="ECO:0007669"/>
    <property type="project" value="TreeGrafter"/>
</dbReference>
<protein>
    <recommendedName>
        <fullName evidence="10">B-related factor 1</fullName>
    </recommendedName>
</protein>
<keyword evidence="8" id="KW-0804">Transcription</keyword>
<dbReference type="Gene3D" id="1.10.472.10">
    <property type="entry name" value="Cyclin-like"/>
    <property type="match status" value="4"/>
</dbReference>
<dbReference type="InterPro" id="IPR036915">
    <property type="entry name" value="Cyclin-like_sf"/>
</dbReference>
<keyword evidence="14" id="KW-1185">Reference proteome</keyword>
<comment type="similarity">
    <text evidence="2">Belongs to the TFIIB family.</text>
</comment>
<evidence type="ECO:0000256" key="5">
    <source>
        <dbReference type="ARBA" id="ARBA00022833"/>
    </source>
</evidence>
<dbReference type="InterPro" id="IPR013137">
    <property type="entry name" value="Znf_TFIIB"/>
</dbReference>
<feature type="region of interest" description="Disordered" evidence="12">
    <location>
        <begin position="359"/>
        <end position="383"/>
    </location>
</feature>
<proteinExistence type="inferred from homology"/>
<evidence type="ECO:0000256" key="4">
    <source>
        <dbReference type="ARBA" id="ARBA00022771"/>
    </source>
</evidence>
<feature type="region of interest" description="Disordered" evidence="12">
    <location>
        <begin position="868"/>
        <end position="895"/>
    </location>
</feature>
<dbReference type="FunFam" id="1.10.472.10:FF:000007">
    <property type="entry name" value="Transcription factor IIIB 90 kDa subunit"/>
    <property type="match status" value="2"/>
</dbReference>
<keyword evidence="4 11" id="KW-0863">Zinc-finger</keyword>
<evidence type="ECO:0000256" key="6">
    <source>
        <dbReference type="ARBA" id="ARBA00023015"/>
    </source>
</evidence>
<dbReference type="Pfam" id="PF00382">
    <property type="entry name" value="TFIIB"/>
    <property type="match status" value="4"/>
</dbReference>
<dbReference type="PANTHER" id="PTHR11618">
    <property type="entry name" value="TRANSCRIPTION INITIATION FACTOR IIB-RELATED"/>
    <property type="match status" value="1"/>
</dbReference>
<dbReference type="InterPro" id="IPR011665">
    <property type="entry name" value="BRF1_TBP-bd_dom"/>
</dbReference>
<feature type="compositionally biased region" description="Low complexity" evidence="12">
    <location>
        <begin position="873"/>
        <end position="889"/>
    </location>
</feature>
<dbReference type="InterPro" id="IPR013763">
    <property type="entry name" value="Cyclin-like_dom"/>
</dbReference>
<dbReference type="SMART" id="SM00385">
    <property type="entry name" value="CYCLIN"/>
    <property type="match status" value="4"/>
</dbReference>
<accession>A0A1I8J5R0</accession>
<name>A0A1I8J5R0_9PLAT</name>
<dbReference type="SUPFAM" id="SSF47954">
    <property type="entry name" value="Cyclin-like"/>
    <property type="match status" value="4"/>
</dbReference>
<dbReference type="InterPro" id="IPR000812">
    <property type="entry name" value="TFIIB"/>
</dbReference>
<evidence type="ECO:0000256" key="7">
    <source>
        <dbReference type="ARBA" id="ARBA00023159"/>
    </source>
</evidence>
<evidence type="ECO:0000256" key="8">
    <source>
        <dbReference type="ARBA" id="ARBA00023163"/>
    </source>
</evidence>
<dbReference type="AlphaFoldDB" id="A0A1I8J5R0"/>
<evidence type="ECO:0000256" key="2">
    <source>
        <dbReference type="ARBA" id="ARBA00010857"/>
    </source>
</evidence>
<evidence type="ECO:0000256" key="1">
    <source>
        <dbReference type="ARBA" id="ARBA00004123"/>
    </source>
</evidence>
<dbReference type="GO" id="GO:0005634">
    <property type="term" value="C:nucleus"/>
    <property type="evidence" value="ECO:0007669"/>
    <property type="project" value="UniProtKB-SubCell"/>
</dbReference>
<feature type="compositionally biased region" description="Low complexity" evidence="12">
    <location>
        <begin position="1155"/>
        <end position="1167"/>
    </location>
</feature>
<dbReference type="PANTHER" id="PTHR11618:SF4">
    <property type="entry name" value="TRANSCRIPTION FACTOR IIIB 90 KDA SUBUNIT"/>
    <property type="match status" value="1"/>
</dbReference>
<evidence type="ECO:0000256" key="9">
    <source>
        <dbReference type="ARBA" id="ARBA00023242"/>
    </source>
</evidence>
<dbReference type="Proteomes" id="UP000095280">
    <property type="component" value="Unplaced"/>
</dbReference>
<evidence type="ECO:0000256" key="11">
    <source>
        <dbReference type="PROSITE-ProRule" id="PRU00469"/>
    </source>
</evidence>
<dbReference type="PRINTS" id="PR00685">
    <property type="entry name" value="TIFACTORIIB"/>
</dbReference>
<dbReference type="GO" id="GO:0000126">
    <property type="term" value="C:transcription factor TFIIIB complex"/>
    <property type="evidence" value="ECO:0007669"/>
    <property type="project" value="TreeGrafter"/>
</dbReference>
<evidence type="ECO:0000256" key="3">
    <source>
        <dbReference type="ARBA" id="ARBA00022723"/>
    </source>
</evidence>
<dbReference type="InterPro" id="IPR013150">
    <property type="entry name" value="TFIIB_cyclin"/>
</dbReference>
<comment type="subcellular location">
    <subcellularLocation>
        <location evidence="1">Nucleus</location>
    </subcellularLocation>
</comment>
<keyword evidence="3" id="KW-0479">Metal-binding</keyword>
<dbReference type="GO" id="GO:0097550">
    <property type="term" value="C:transcription preinitiation complex"/>
    <property type="evidence" value="ECO:0007669"/>
    <property type="project" value="TreeGrafter"/>
</dbReference>
<sequence length="1221" mass="133440">MDSKPSSKLNCRHCGSSEINEDRRRGDTVCMNCGAVLEEGMIVNEVEFQDSAAGSAQVIGQFMANDSSGFLPGSASLASKLGFQRESRQLTLNNARRRLQQVGGQLRLTQHQIDMAYNFYRTILNRGWTRGRKVNYVIAACLYIVCRTEGTHHMLLDLSDLLQVNVYVLGRSYTEIAKRLCINIPALDPCLYIQRFAQKLEFGDKSREVETTAMRLLQRMKKDWIAVGRRPAGLAASALLVAGRLHNYNRTVEDVARIAKISEQTARKRLQEFAKTPSSTLTIEEFLSVDYEGEHDPPAFLEGLKRATTDRDETDMDRMCQEVGELEALIDREMEKLQERRVRGIVSGLFVVAGTGTAASTSSATAGQQPSTPAEPAAAEKPDVKPDAAAQFLLNCDDAEVNLSARHVLKDALEGVVDAEELECCVDDLHQAHSAMDSKPSSKLNCRHCGSSEINEDRRRGDTVCMNCGAVLEEGMIVNEVEFQDSAAGSAQVIGQFMANDSSGFLPGSASLASKLGFQRESRQLTLNNARRRLQQVGGQLRLTQHQIDMAYNFYRTILNRGWTRGRKVNYVIAACLYIVCRTEGTHHMLLDLSDLLQVNVYVLGRSYTEIAKRLCINIPALDPCLYIQRFAQKLEFGDKSREVETTAMRLLQRMKKDWIAVGRRPAGLAASALLVAGRLHNYNRTVEDVARIAKISEQTARKRLQEFAKTPSSTLTIEEFLSVDYEGEHDPPAFLEGLKRATTDRDETDMDRMCQEVGELEALIDREMEKLQERRVRGIVSGLFVVAGTGTAASTSSATAGQQPSTPAEPAAAEKPDVKPDAAAQFLLNCDDAEVNLSARHVLKDALEGVVDAEELECCVDDLHQAVGAGPSSQQQQEQQQPQTSSSSLTRSAGHGVDHMMAAVGIDMKPALSSLAQAPGIITKSECYTSIETKPFLAPTDDAANDGELSLEGIDDEELEREYLLSRREVLIKARDWYRRNADWLRDTEKRRAKLAAVAAAAAAAASGDPSGVGSVDVDDDVAQLAAAASATATSAPRRRTKRTAHASGIQTTEQAIEVAIRSKRSLSSKINYEALKLLSEPLVKQQPGEEAAAATADQHSALPSPVAVKPPPAGDDLPPPPPPAVSSANTPIDIDHVDAPSTLSKQASTSIDVVSSAAPVPAPVSEPFQQEYSQIVEDLDDEDEYYDDDPSSNVVQLLRRKGAGQYGAGADDFDDEWID</sequence>
<dbReference type="GO" id="GO:0008270">
    <property type="term" value="F:zinc ion binding"/>
    <property type="evidence" value="ECO:0007669"/>
    <property type="project" value="UniProtKB-KW"/>
</dbReference>
<dbReference type="GO" id="GO:0000995">
    <property type="term" value="F:RNA polymerase III general transcription initiation factor activity"/>
    <property type="evidence" value="ECO:0007669"/>
    <property type="project" value="TreeGrafter"/>
</dbReference>
<evidence type="ECO:0000259" key="13">
    <source>
        <dbReference type="PROSITE" id="PS51134"/>
    </source>
</evidence>
<feature type="compositionally biased region" description="Pro residues" evidence="12">
    <location>
        <begin position="1110"/>
        <end position="1126"/>
    </location>
</feature>
<organism evidence="14 15">
    <name type="scientific">Macrostomum lignano</name>
    <dbReference type="NCBI Taxonomy" id="282301"/>
    <lineage>
        <taxon>Eukaryota</taxon>
        <taxon>Metazoa</taxon>
        <taxon>Spiralia</taxon>
        <taxon>Lophotrochozoa</taxon>
        <taxon>Platyhelminthes</taxon>
        <taxon>Rhabditophora</taxon>
        <taxon>Macrostomorpha</taxon>
        <taxon>Macrostomida</taxon>
        <taxon>Macrostomidae</taxon>
        <taxon>Macrostomum</taxon>
    </lineage>
</organism>
<feature type="region of interest" description="Disordered" evidence="12">
    <location>
        <begin position="794"/>
        <end position="818"/>
    </location>
</feature>
<feature type="compositionally biased region" description="Polar residues" evidence="12">
    <location>
        <begin position="1143"/>
        <end position="1154"/>
    </location>
</feature>
<evidence type="ECO:0000313" key="14">
    <source>
        <dbReference type="Proteomes" id="UP000095280"/>
    </source>
</evidence>
<keyword evidence="7" id="KW-0010">Activator</keyword>
<feature type="domain" description="TFIIB-type" evidence="13">
    <location>
        <begin position="442"/>
        <end position="473"/>
    </location>
</feature>
<dbReference type="WBParaSite" id="maker-uti_cns_0046078-snap-gene-0.11-mRNA-1">
    <property type="protein sequence ID" value="maker-uti_cns_0046078-snap-gene-0.11-mRNA-1"/>
    <property type="gene ID" value="maker-uti_cns_0046078-snap-gene-0.11"/>
</dbReference>
<dbReference type="CDD" id="cd20554">
    <property type="entry name" value="CYCLIN_TFIIIB90_rpt2"/>
    <property type="match status" value="2"/>
</dbReference>
<reference evidence="15" key="1">
    <citation type="submission" date="2016-11" db="UniProtKB">
        <authorList>
            <consortium name="WormBaseParasite"/>
        </authorList>
    </citation>
    <scope>IDENTIFICATION</scope>
</reference>
<feature type="region of interest" description="Disordered" evidence="12">
    <location>
        <begin position="1090"/>
        <end position="1171"/>
    </location>
</feature>
<dbReference type="Pfam" id="PF07741">
    <property type="entry name" value="BRF1"/>
    <property type="match status" value="1"/>
</dbReference>
<evidence type="ECO:0000256" key="10">
    <source>
        <dbReference type="ARBA" id="ARBA00031009"/>
    </source>
</evidence>
<dbReference type="GO" id="GO:0070897">
    <property type="term" value="P:transcription preinitiation complex assembly"/>
    <property type="evidence" value="ECO:0007669"/>
    <property type="project" value="InterPro"/>
</dbReference>
<keyword evidence="5" id="KW-0862">Zinc</keyword>
<dbReference type="CDD" id="cd20553">
    <property type="entry name" value="CYCLIN_TFIIIB90_rpt1"/>
    <property type="match status" value="2"/>
</dbReference>
<evidence type="ECO:0000313" key="15">
    <source>
        <dbReference type="WBParaSite" id="maker-uti_cns_0046078-snap-gene-0.11-mRNA-1"/>
    </source>
</evidence>
<keyword evidence="9" id="KW-0539">Nucleus</keyword>
<dbReference type="SUPFAM" id="SSF57783">
    <property type="entry name" value="Zinc beta-ribbon"/>
    <property type="match status" value="2"/>
</dbReference>
<evidence type="ECO:0000256" key="12">
    <source>
        <dbReference type="SAM" id="MobiDB-lite"/>
    </source>
</evidence>
<dbReference type="FunFam" id="1.10.472.10:FF:000002">
    <property type="entry name" value="Transcription factor IIIB 90 kDa subunit"/>
    <property type="match status" value="2"/>
</dbReference>
<keyword evidence="6" id="KW-0805">Transcription regulation</keyword>
<dbReference type="Gene3D" id="1.20.5.650">
    <property type="entry name" value="Single helix bin"/>
    <property type="match status" value="1"/>
</dbReference>
<feature type="domain" description="TFIIB-type" evidence="13">
    <location>
        <begin position="7"/>
        <end position="38"/>
    </location>
</feature>